<dbReference type="RefSeq" id="WP_169209804.1">
    <property type="nucleotide sequence ID" value="NZ_JAATNW010000002.1"/>
</dbReference>
<protein>
    <submittedName>
        <fullName evidence="1">Uncharacterized protein</fullName>
    </submittedName>
</protein>
<name>A0ABX1R1A8_9ALTE</name>
<sequence length="56" mass="6179">MLFITVLFLVVLLLLAYALSTDKGKNTVHARRSNPKIVTEPLEAMTKAESKALHAN</sequence>
<dbReference type="Proteomes" id="UP000709336">
    <property type="component" value="Unassembled WGS sequence"/>
</dbReference>
<gene>
    <name evidence="1" type="ORF">HCJ96_04305</name>
</gene>
<keyword evidence="2" id="KW-1185">Reference proteome</keyword>
<organism evidence="1 2">
    <name type="scientific">Alteromonas ponticola</name>
    <dbReference type="NCBI Taxonomy" id="2720613"/>
    <lineage>
        <taxon>Bacteria</taxon>
        <taxon>Pseudomonadati</taxon>
        <taxon>Pseudomonadota</taxon>
        <taxon>Gammaproteobacteria</taxon>
        <taxon>Alteromonadales</taxon>
        <taxon>Alteromonadaceae</taxon>
        <taxon>Alteromonas/Salinimonas group</taxon>
        <taxon>Alteromonas</taxon>
    </lineage>
</organism>
<comment type="caution">
    <text evidence="1">The sequence shown here is derived from an EMBL/GenBank/DDBJ whole genome shotgun (WGS) entry which is preliminary data.</text>
</comment>
<dbReference type="EMBL" id="JAATNW010000002">
    <property type="protein sequence ID" value="NMH59241.1"/>
    <property type="molecule type" value="Genomic_DNA"/>
</dbReference>
<evidence type="ECO:0000313" key="2">
    <source>
        <dbReference type="Proteomes" id="UP000709336"/>
    </source>
</evidence>
<proteinExistence type="predicted"/>
<reference evidence="1 2" key="1">
    <citation type="submission" date="2020-03" db="EMBL/GenBank/DDBJ databases">
        <title>Alteromonas ponticola sp. nov., isolated from seawater.</title>
        <authorList>
            <person name="Yoon J.-H."/>
            <person name="Kim Y.-O."/>
        </authorList>
    </citation>
    <scope>NUCLEOTIDE SEQUENCE [LARGE SCALE GENOMIC DNA]</scope>
    <source>
        <strain evidence="1 2">MYP5</strain>
    </source>
</reference>
<evidence type="ECO:0000313" key="1">
    <source>
        <dbReference type="EMBL" id="NMH59241.1"/>
    </source>
</evidence>
<accession>A0ABX1R1A8</accession>